<evidence type="ECO:0000313" key="1">
    <source>
        <dbReference type="EMBL" id="MDQ9558742.1"/>
    </source>
</evidence>
<sequence length="120" mass="13246">MFYSSYFPIEKNGFSAQATTTNTAQCRSGTTDGEKITAKDGLARRRELVHGKNDDASAVSRPETFPIYPFISRMRLLTAHWHIMIYQSAATCGVTSLPGAIYLLEMIFVRSYIAASTASP</sequence>
<proteinExistence type="predicted"/>
<comment type="caution">
    <text evidence="1">The sequence shown here is derived from an EMBL/GenBank/DDBJ whole genome shotgun (WGS) entry which is preliminary data.</text>
</comment>
<dbReference type="AlphaFoldDB" id="A0ABD5BPQ1"/>
<accession>A0ABD5BPQ1</accession>
<protein>
    <submittedName>
        <fullName evidence="1">Uncharacterized protein</fullName>
    </submittedName>
</protein>
<organism evidence="1 2">
    <name type="scientific">Serratia marcescens</name>
    <dbReference type="NCBI Taxonomy" id="615"/>
    <lineage>
        <taxon>Bacteria</taxon>
        <taxon>Pseudomonadati</taxon>
        <taxon>Pseudomonadota</taxon>
        <taxon>Gammaproteobacteria</taxon>
        <taxon>Enterobacterales</taxon>
        <taxon>Yersiniaceae</taxon>
        <taxon>Serratia</taxon>
    </lineage>
</organism>
<gene>
    <name evidence="1" type="ORF">RF091_24960</name>
</gene>
<reference evidence="1 2" key="1">
    <citation type="submission" date="2023-07" db="EMBL/GenBank/DDBJ databases">
        <title>Pathogens genome sequencing project 196.</title>
        <authorList>
            <person name="Cao X."/>
        </authorList>
    </citation>
    <scope>NUCLEOTIDE SEQUENCE [LARGE SCALE GENOMIC DNA]</scope>
    <source>
        <strain evidence="1 2">SM41</strain>
    </source>
</reference>
<dbReference type="RefSeq" id="WP_047571540.1">
    <property type="nucleotide sequence ID" value="NZ_CBDHWN010000080.1"/>
</dbReference>
<evidence type="ECO:0000313" key="2">
    <source>
        <dbReference type="Proteomes" id="UP001234811"/>
    </source>
</evidence>
<dbReference type="Proteomes" id="UP001234811">
    <property type="component" value="Unassembled WGS sequence"/>
</dbReference>
<dbReference type="EMBL" id="JAVIPQ010000417">
    <property type="protein sequence ID" value="MDQ9558742.1"/>
    <property type="molecule type" value="Genomic_DNA"/>
</dbReference>
<name>A0ABD5BPQ1_SERMA</name>